<dbReference type="EMBL" id="ML211034">
    <property type="protein sequence ID" value="TFK90866.1"/>
    <property type="molecule type" value="Genomic_DNA"/>
</dbReference>
<protein>
    <submittedName>
        <fullName evidence="1">Uncharacterized protein</fullName>
    </submittedName>
</protein>
<keyword evidence="2" id="KW-1185">Reference proteome</keyword>
<dbReference type="AlphaFoldDB" id="A0A5C3PMW1"/>
<sequence>MAEHLHCVAASGPAVCPDPATPSRHHSAVSYLSALCYLPKTSGRSPVAPAARMCCARELLLYCLPRRACLCHASVPHARNRMAASLSAIDPSTHLDPKTAGMSSGVLLTHITQAAPGNS</sequence>
<proteinExistence type="predicted"/>
<dbReference type="Proteomes" id="UP000308197">
    <property type="component" value="Unassembled WGS sequence"/>
</dbReference>
<evidence type="ECO:0000313" key="1">
    <source>
        <dbReference type="EMBL" id="TFK90866.1"/>
    </source>
</evidence>
<dbReference type="InParanoid" id="A0A5C3PMW1"/>
<evidence type="ECO:0000313" key="2">
    <source>
        <dbReference type="Proteomes" id="UP000308197"/>
    </source>
</evidence>
<organism evidence="1 2">
    <name type="scientific">Polyporus arcularius HHB13444</name>
    <dbReference type="NCBI Taxonomy" id="1314778"/>
    <lineage>
        <taxon>Eukaryota</taxon>
        <taxon>Fungi</taxon>
        <taxon>Dikarya</taxon>
        <taxon>Basidiomycota</taxon>
        <taxon>Agaricomycotina</taxon>
        <taxon>Agaricomycetes</taxon>
        <taxon>Polyporales</taxon>
        <taxon>Polyporaceae</taxon>
        <taxon>Polyporus</taxon>
    </lineage>
</organism>
<reference evidence="1 2" key="1">
    <citation type="journal article" date="2019" name="Nat. Ecol. Evol.">
        <title>Megaphylogeny resolves global patterns of mushroom evolution.</title>
        <authorList>
            <person name="Varga T."/>
            <person name="Krizsan K."/>
            <person name="Foldi C."/>
            <person name="Dima B."/>
            <person name="Sanchez-Garcia M."/>
            <person name="Sanchez-Ramirez S."/>
            <person name="Szollosi G.J."/>
            <person name="Szarkandi J.G."/>
            <person name="Papp V."/>
            <person name="Albert L."/>
            <person name="Andreopoulos W."/>
            <person name="Angelini C."/>
            <person name="Antonin V."/>
            <person name="Barry K.W."/>
            <person name="Bougher N.L."/>
            <person name="Buchanan P."/>
            <person name="Buyck B."/>
            <person name="Bense V."/>
            <person name="Catcheside P."/>
            <person name="Chovatia M."/>
            <person name="Cooper J."/>
            <person name="Damon W."/>
            <person name="Desjardin D."/>
            <person name="Finy P."/>
            <person name="Geml J."/>
            <person name="Haridas S."/>
            <person name="Hughes K."/>
            <person name="Justo A."/>
            <person name="Karasinski D."/>
            <person name="Kautmanova I."/>
            <person name="Kiss B."/>
            <person name="Kocsube S."/>
            <person name="Kotiranta H."/>
            <person name="LaButti K.M."/>
            <person name="Lechner B.E."/>
            <person name="Liimatainen K."/>
            <person name="Lipzen A."/>
            <person name="Lukacs Z."/>
            <person name="Mihaltcheva S."/>
            <person name="Morgado L.N."/>
            <person name="Niskanen T."/>
            <person name="Noordeloos M.E."/>
            <person name="Ohm R.A."/>
            <person name="Ortiz-Santana B."/>
            <person name="Ovrebo C."/>
            <person name="Racz N."/>
            <person name="Riley R."/>
            <person name="Savchenko A."/>
            <person name="Shiryaev A."/>
            <person name="Soop K."/>
            <person name="Spirin V."/>
            <person name="Szebenyi C."/>
            <person name="Tomsovsky M."/>
            <person name="Tulloss R.E."/>
            <person name="Uehling J."/>
            <person name="Grigoriev I.V."/>
            <person name="Vagvolgyi C."/>
            <person name="Papp T."/>
            <person name="Martin F.M."/>
            <person name="Miettinen O."/>
            <person name="Hibbett D.S."/>
            <person name="Nagy L.G."/>
        </authorList>
    </citation>
    <scope>NUCLEOTIDE SEQUENCE [LARGE SCALE GENOMIC DNA]</scope>
    <source>
        <strain evidence="1 2">HHB13444</strain>
    </source>
</reference>
<name>A0A5C3PMW1_9APHY</name>
<gene>
    <name evidence="1" type="ORF">K466DRAFT_360676</name>
</gene>
<accession>A0A5C3PMW1</accession>